<gene>
    <name evidence="1" type="ORF">EV201_3106</name>
</gene>
<accession>A0A4Q7V9D9</accession>
<evidence type="ECO:0000313" key="1">
    <source>
        <dbReference type="EMBL" id="RZT91292.1"/>
    </source>
</evidence>
<dbReference type="Pfam" id="PF16162">
    <property type="entry name" value="KwaB"/>
    <property type="match status" value="1"/>
</dbReference>
<dbReference type="RefSeq" id="WP_207224514.1">
    <property type="nucleotide sequence ID" value="NZ_SHKN01000005.1"/>
</dbReference>
<protein>
    <submittedName>
        <fullName evidence="1">Uncharacterized protein DUF4868</fullName>
    </submittedName>
</protein>
<evidence type="ECO:0000313" key="2">
    <source>
        <dbReference type="Proteomes" id="UP000293562"/>
    </source>
</evidence>
<keyword evidence="2" id="KW-1185">Reference proteome</keyword>
<proteinExistence type="predicted"/>
<dbReference type="EMBL" id="SHKN01000005">
    <property type="protein sequence ID" value="RZT91292.1"/>
    <property type="molecule type" value="Genomic_DNA"/>
</dbReference>
<organism evidence="1 2">
    <name type="scientific">Ancylomarina subtilis</name>
    <dbReference type="NCBI Taxonomy" id="1639035"/>
    <lineage>
        <taxon>Bacteria</taxon>
        <taxon>Pseudomonadati</taxon>
        <taxon>Bacteroidota</taxon>
        <taxon>Bacteroidia</taxon>
        <taxon>Marinilabiliales</taxon>
        <taxon>Marinifilaceae</taxon>
        <taxon>Ancylomarina</taxon>
    </lineage>
</organism>
<sequence length="337" mass="38983">MIENLLETIQDLTPKNLQLYFITRVLKKGLKKSAKSMDKFDYKLYRVDVNPDIREHLYDLTVDQLEFMHKKNFEVSDYDVISDDTQQIFTYQMKTKALSFADVIYNVLPKKSKIKTIQNIESIVLDEEMWAYCVGFDNEGEWIYTFRKILSGKVAIDEKKGSKKGKMNSIRTYFSTKSNKLELLHGETVNLDKQIDCVFWEDAFYIFKKTQFEQIVGLAEEFKKVAEDVVESLKNSNMIEGVELISKEVAETPSIHKKLVRLQKTGNADNITTESIALMRQVGKEFNLELKCKDGKIQIEDKNDIDVALKLLCDYYKEGKVSGKNYGTYAGKQLPVN</sequence>
<dbReference type="InterPro" id="IPR032359">
    <property type="entry name" value="KwaB-like"/>
</dbReference>
<dbReference type="AlphaFoldDB" id="A0A4Q7V9D9"/>
<name>A0A4Q7V9D9_9BACT</name>
<reference evidence="1 2" key="1">
    <citation type="submission" date="2019-02" db="EMBL/GenBank/DDBJ databases">
        <title>Genomic Encyclopedia of Type Strains, Phase IV (KMG-IV): sequencing the most valuable type-strain genomes for metagenomic binning, comparative biology and taxonomic classification.</title>
        <authorList>
            <person name="Goeker M."/>
        </authorList>
    </citation>
    <scope>NUCLEOTIDE SEQUENCE [LARGE SCALE GENOMIC DNA]</scope>
    <source>
        <strain evidence="1 2">DSM 28825</strain>
    </source>
</reference>
<dbReference type="Proteomes" id="UP000293562">
    <property type="component" value="Unassembled WGS sequence"/>
</dbReference>
<comment type="caution">
    <text evidence="1">The sequence shown here is derived from an EMBL/GenBank/DDBJ whole genome shotgun (WGS) entry which is preliminary data.</text>
</comment>